<dbReference type="EMBL" id="GU723611">
    <property type="protein sequence ID" value="ADE10056.1"/>
    <property type="molecule type" value="mRNA"/>
</dbReference>
<dbReference type="PROSITE" id="PS51228">
    <property type="entry name" value="ACB_2"/>
    <property type="match status" value="1"/>
</dbReference>
<reference evidence="5" key="1">
    <citation type="submission" date="2010-02" db="EMBL/GenBank/DDBJ databases">
        <authorList>
            <person name="Xie B."/>
            <person name="Huang X."/>
            <person name="Deng Y."/>
        </authorList>
    </citation>
    <scope>NUCLEOTIDE SEQUENCE</scope>
</reference>
<dbReference type="InterPro" id="IPR000582">
    <property type="entry name" value="Acyl-CoA-binding_protein"/>
</dbReference>
<evidence type="ECO:0000313" key="5">
    <source>
        <dbReference type="EMBL" id="ADE10056.1"/>
    </source>
</evidence>
<dbReference type="PANTHER" id="PTHR23310">
    <property type="entry name" value="ACYL-COA-BINDING PROTEIN, ACBP"/>
    <property type="match status" value="1"/>
</dbReference>
<dbReference type="PRINTS" id="PR00689">
    <property type="entry name" value="ACOABINDINGP"/>
</dbReference>
<dbReference type="FunFam" id="1.20.80.10:FF:000010">
    <property type="entry name" value="Acyl-CoA-binding domain-containing protein 5"/>
    <property type="match status" value="1"/>
</dbReference>
<organism evidence="5">
    <name type="scientific">Tremella fuciformis</name>
    <dbReference type="NCBI Taxonomy" id="64657"/>
    <lineage>
        <taxon>Eukaryota</taxon>
        <taxon>Fungi</taxon>
        <taxon>Dikarya</taxon>
        <taxon>Basidiomycota</taxon>
        <taxon>Agaricomycotina</taxon>
        <taxon>Tremellomycetes</taxon>
        <taxon>Tremellales</taxon>
        <taxon>Tremellaceae</taxon>
        <taxon>Tremella</taxon>
    </lineage>
</organism>
<dbReference type="AlphaFoldDB" id="D5KY11"/>
<dbReference type="InterPro" id="IPR014352">
    <property type="entry name" value="FERM/acyl-CoA-bd_prot_sf"/>
</dbReference>
<dbReference type="GO" id="GO:0000062">
    <property type="term" value="F:fatty-acyl-CoA binding"/>
    <property type="evidence" value="ECO:0007669"/>
    <property type="project" value="InterPro"/>
</dbReference>
<feature type="compositionally biased region" description="Low complexity" evidence="3">
    <location>
        <begin position="104"/>
        <end position="116"/>
    </location>
</feature>
<evidence type="ECO:0000256" key="2">
    <source>
        <dbReference type="ARBA" id="ARBA00023121"/>
    </source>
</evidence>
<dbReference type="Pfam" id="PF00887">
    <property type="entry name" value="ACBP"/>
    <property type="match status" value="1"/>
</dbReference>
<proteinExistence type="evidence at transcript level"/>
<feature type="domain" description="ACB" evidence="4">
    <location>
        <begin position="3"/>
        <end position="92"/>
    </location>
</feature>
<feature type="compositionally biased region" description="Basic and acidic residues" evidence="3">
    <location>
        <begin position="93"/>
        <end position="103"/>
    </location>
</feature>
<evidence type="ECO:0000256" key="3">
    <source>
        <dbReference type="SAM" id="MobiDB-lite"/>
    </source>
</evidence>
<evidence type="ECO:0000259" key="4">
    <source>
        <dbReference type="PROSITE" id="PS51228"/>
    </source>
</evidence>
<accession>D5KY11</accession>
<protein>
    <submittedName>
        <fullName evidence="5">ACBP superfamily protein</fullName>
    </submittedName>
</protein>
<dbReference type="InterPro" id="IPR035984">
    <property type="entry name" value="Acyl-CoA-binding_sf"/>
</dbReference>
<evidence type="ECO:0000256" key="1">
    <source>
        <dbReference type="ARBA" id="ARBA00005567"/>
    </source>
</evidence>
<dbReference type="SUPFAM" id="SSF47027">
    <property type="entry name" value="Acyl-CoA binding protein"/>
    <property type="match status" value="1"/>
</dbReference>
<dbReference type="GO" id="GO:0006631">
    <property type="term" value="P:fatty acid metabolic process"/>
    <property type="evidence" value="ECO:0007669"/>
    <property type="project" value="TreeGrafter"/>
</dbReference>
<dbReference type="PANTHER" id="PTHR23310:SF62">
    <property type="entry name" value="ACYL-COA BINDING PROTEIN 1, ISOFORM A"/>
    <property type="match status" value="1"/>
</dbReference>
<comment type="similarity">
    <text evidence="1">Belongs to the ACBP family.</text>
</comment>
<feature type="region of interest" description="Disordered" evidence="3">
    <location>
        <begin position="93"/>
        <end position="116"/>
    </location>
</feature>
<dbReference type="Gene3D" id="1.20.80.10">
    <property type="match status" value="1"/>
</dbReference>
<sequence length="116" mass="12536">MSVQAKFEAAVAIVGELPKDGPVQPTSDDRLAFYSYYKQAKEGDCNAPAPGMFDFVAKAKYKAWKALEGLSKEDAMKKYVELLEAMLQKADDEQSKESLKKLQEAGAGEAAPAATA</sequence>
<name>D5KY11_9TREE</name>
<keyword evidence="2" id="KW-0446">Lipid-binding</keyword>